<keyword evidence="1" id="KW-0687">Ribonucleoprotein</keyword>
<reference evidence="1" key="2">
    <citation type="journal article" date="2020" name="Nat. Commun.">
        <title>Large-scale genome sequencing of mycorrhizal fungi provides insights into the early evolution of symbiotic traits.</title>
        <authorList>
            <person name="Miyauchi S."/>
            <person name="Kiss E."/>
            <person name="Kuo A."/>
            <person name="Drula E."/>
            <person name="Kohler A."/>
            <person name="Sanchez-Garcia M."/>
            <person name="Morin E."/>
            <person name="Andreopoulos B."/>
            <person name="Barry K.W."/>
            <person name="Bonito G."/>
            <person name="Buee M."/>
            <person name="Carver A."/>
            <person name="Chen C."/>
            <person name="Cichocki N."/>
            <person name="Clum A."/>
            <person name="Culley D."/>
            <person name="Crous P.W."/>
            <person name="Fauchery L."/>
            <person name="Girlanda M."/>
            <person name="Hayes R.D."/>
            <person name="Keri Z."/>
            <person name="LaButti K."/>
            <person name="Lipzen A."/>
            <person name="Lombard V."/>
            <person name="Magnuson J."/>
            <person name="Maillard F."/>
            <person name="Murat C."/>
            <person name="Nolan M."/>
            <person name="Ohm R.A."/>
            <person name="Pangilinan J."/>
            <person name="Pereira M.F."/>
            <person name="Perotto S."/>
            <person name="Peter M."/>
            <person name="Pfister S."/>
            <person name="Riley R."/>
            <person name="Sitrit Y."/>
            <person name="Stielow J.B."/>
            <person name="Szollosi G."/>
            <person name="Zifcakova L."/>
            <person name="Stursova M."/>
            <person name="Spatafora J.W."/>
            <person name="Tedersoo L."/>
            <person name="Vaario L.M."/>
            <person name="Yamada A."/>
            <person name="Yan M."/>
            <person name="Wang P."/>
            <person name="Xu J."/>
            <person name="Bruns T."/>
            <person name="Baldrian P."/>
            <person name="Vilgalys R."/>
            <person name="Dunand C."/>
            <person name="Henrissat B."/>
            <person name="Grigoriev I.V."/>
            <person name="Hibbett D."/>
            <person name="Nagy L.G."/>
            <person name="Martin F.M."/>
        </authorList>
    </citation>
    <scope>NUCLEOTIDE SEQUENCE</scope>
    <source>
        <strain evidence="1">P2</strain>
    </source>
</reference>
<comment type="caution">
    <text evidence="1">The sequence shown here is derived from an EMBL/GenBank/DDBJ whole genome shotgun (WGS) entry which is preliminary data.</text>
</comment>
<proteinExistence type="predicted"/>
<keyword evidence="2" id="KW-1185">Reference proteome</keyword>
<evidence type="ECO:0000313" key="2">
    <source>
        <dbReference type="Proteomes" id="UP000886501"/>
    </source>
</evidence>
<sequence>MSRDLEWLLIRKYNSNVVKRLPEGPLFSKEAANLFNIHSHKYSGLANSKTISIEEYKGVIQIVTRKPKASPHAVSSGVARSTLRNRTGSRRALGATSKLFKSGYRPDLRRAALARTSALLASQKEKKPRPAKKPRGKKAIAAASA</sequence>
<dbReference type="Proteomes" id="UP000886501">
    <property type="component" value="Unassembled WGS sequence"/>
</dbReference>
<evidence type="ECO:0000313" key="1">
    <source>
        <dbReference type="EMBL" id="KAF9645461.1"/>
    </source>
</evidence>
<keyword evidence="1" id="KW-0689">Ribosomal protein</keyword>
<reference evidence="1" key="1">
    <citation type="submission" date="2019-10" db="EMBL/GenBank/DDBJ databases">
        <authorList>
            <consortium name="DOE Joint Genome Institute"/>
            <person name="Kuo A."/>
            <person name="Miyauchi S."/>
            <person name="Kiss E."/>
            <person name="Drula E."/>
            <person name="Kohler A."/>
            <person name="Sanchez-Garcia M."/>
            <person name="Andreopoulos B."/>
            <person name="Barry K.W."/>
            <person name="Bonito G."/>
            <person name="Buee M."/>
            <person name="Carver A."/>
            <person name="Chen C."/>
            <person name="Cichocki N."/>
            <person name="Clum A."/>
            <person name="Culley D."/>
            <person name="Crous P.W."/>
            <person name="Fauchery L."/>
            <person name="Girlanda M."/>
            <person name="Hayes R."/>
            <person name="Keri Z."/>
            <person name="Labutti K."/>
            <person name="Lipzen A."/>
            <person name="Lombard V."/>
            <person name="Magnuson J."/>
            <person name="Maillard F."/>
            <person name="Morin E."/>
            <person name="Murat C."/>
            <person name="Nolan M."/>
            <person name="Ohm R."/>
            <person name="Pangilinan J."/>
            <person name="Pereira M."/>
            <person name="Perotto S."/>
            <person name="Peter M."/>
            <person name="Riley R."/>
            <person name="Sitrit Y."/>
            <person name="Stielow B."/>
            <person name="Szollosi G."/>
            <person name="Zifcakova L."/>
            <person name="Stursova M."/>
            <person name="Spatafora J.W."/>
            <person name="Tedersoo L."/>
            <person name="Vaario L.-M."/>
            <person name="Yamada A."/>
            <person name="Yan M."/>
            <person name="Wang P."/>
            <person name="Xu J."/>
            <person name="Bruns T."/>
            <person name="Baldrian P."/>
            <person name="Vilgalys R."/>
            <person name="Henrissat B."/>
            <person name="Grigoriev I.V."/>
            <person name="Hibbett D."/>
            <person name="Nagy L.G."/>
            <person name="Martin F.M."/>
        </authorList>
    </citation>
    <scope>NUCLEOTIDE SEQUENCE</scope>
    <source>
        <strain evidence="1">P2</strain>
    </source>
</reference>
<organism evidence="1 2">
    <name type="scientific">Thelephora ganbajun</name>
    <name type="common">Ganba fungus</name>
    <dbReference type="NCBI Taxonomy" id="370292"/>
    <lineage>
        <taxon>Eukaryota</taxon>
        <taxon>Fungi</taxon>
        <taxon>Dikarya</taxon>
        <taxon>Basidiomycota</taxon>
        <taxon>Agaricomycotina</taxon>
        <taxon>Agaricomycetes</taxon>
        <taxon>Thelephorales</taxon>
        <taxon>Thelephoraceae</taxon>
        <taxon>Thelephora</taxon>
    </lineage>
</organism>
<protein>
    <submittedName>
        <fullName evidence="1">Ribosomal protein L28e</fullName>
    </submittedName>
</protein>
<accession>A0ACB6Z767</accession>
<dbReference type="EMBL" id="MU118090">
    <property type="protein sequence ID" value="KAF9645461.1"/>
    <property type="molecule type" value="Genomic_DNA"/>
</dbReference>
<name>A0ACB6Z767_THEGA</name>
<gene>
    <name evidence="1" type="ORF">BDM02DRAFT_3181268</name>
</gene>